<dbReference type="AlphaFoldDB" id="A0A319F296"/>
<reference evidence="3 4" key="1">
    <citation type="submission" date="2018-02" db="EMBL/GenBank/DDBJ databases">
        <title>The genomes of Aspergillus section Nigri reveals drivers in fungal speciation.</title>
        <authorList>
            <consortium name="DOE Joint Genome Institute"/>
            <person name="Vesth T.C."/>
            <person name="Nybo J."/>
            <person name="Theobald S."/>
            <person name="Brandl J."/>
            <person name="Frisvad J.C."/>
            <person name="Nielsen K.F."/>
            <person name="Lyhne E.K."/>
            <person name="Kogle M.E."/>
            <person name="Kuo A."/>
            <person name="Riley R."/>
            <person name="Clum A."/>
            <person name="Nolan M."/>
            <person name="Lipzen A."/>
            <person name="Salamov A."/>
            <person name="Henrissat B."/>
            <person name="Wiebenga A."/>
            <person name="De vries R.P."/>
            <person name="Grigoriev I.V."/>
            <person name="Mortensen U.H."/>
            <person name="Andersen M.R."/>
            <person name="Baker S.E."/>
        </authorList>
    </citation>
    <scope>NUCLEOTIDE SEQUENCE [LARGE SCALE GENOMIC DNA]</scope>
    <source>
        <strain evidence="3 4">CBS 121057</strain>
    </source>
</reference>
<organism evidence="3 4">
    <name type="scientific">Aspergillus sclerotiicarbonarius (strain CBS 121057 / IBT 28362)</name>
    <dbReference type="NCBI Taxonomy" id="1448318"/>
    <lineage>
        <taxon>Eukaryota</taxon>
        <taxon>Fungi</taxon>
        <taxon>Dikarya</taxon>
        <taxon>Ascomycota</taxon>
        <taxon>Pezizomycotina</taxon>
        <taxon>Eurotiomycetes</taxon>
        <taxon>Eurotiomycetidae</taxon>
        <taxon>Eurotiales</taxon>
        <taxon>Aspergillaceae</taxon>
        <taxon>Aspergillus</taxon>
        <taxon>Aspergillus subgen. Circumdati</taxon>
    </lineage>
</organism>
<dbReference type="OrthoDB" id="10042665at2759"/>
<dbReference type="InterPro" id="IPR054289">
    <property type="entry name" value="DUF7025"/>
</dbReference>
<keyword evidence="3" id="KW-0378">Hydrolase</keyword>
<feature type="region of interest" description="Disordered" evidence="1">
    <location>
        <begin position="1"/>
        <end position="22"/>
    </location>
</feature>
<gene>
    <name evidence="3" type="ORF">BO78DRAFT_301772</name>
</gene>
<name>A0A319F296_ASPSB</name>
<dbReference type="GO" id="GO:0016887">
    <property type="term" value="F:ATP hydrolysis activity"/>
    <property type="evidence" value="ECO:0007669"/>
    <property type="project" value="InterPro"/>
</dbReference>
<feature type="domain" description="AAA+ ATPase" evidence="2">
    <location>
        <begin position="376"/>
        <end position="503"/>
    </location>
</feature>
<dbReference type="PANTHER" id="PTHR46411">
    <property type="entry name" value="FAMILY ATPASE, PUTATIVE-RELATED"/>
    <property type="match status" value="1"/>
</dbReference>
<dbReference type="CDD" id="cd19481">
    <property type="entry name" value="RecA-like_protease"/>
    <property type="match status" value="1"/>
</dbReference>
<dbReference type="InterPro" id="IPR027417">
    <property type="entry name" value="P-loop_NTPase"/>
</dbReference>
<evidence type="ECO:0000313" key="3">
    <source>
        <dbReference type="EMBL" id="PYI11954.1"/>
    </source>
</evidence>
<dbReference type="STRING" id="1448318.A0A319F296"/>
<dbReference type="Proteomes" id="UP000248423">
    <property type="component" value="Unassembled WGS sequence"/>
</dbReference>
<dbReference type="Pfam" id="PF22942">
    <property type="entry name" value="DUF7025"/>
    <property type="match status" value="1"/>
</dbReference>
<dbReference type="SUPFAM" id="SSF52540">
    <property type="entry name" value="P-loop containing nucleoside triphosphate hydrolases"/>
    <property type="match status" value="1"/>
</dbReference>
<dbReference type="GO" id="GO:0005524">
    <property type="term" value="F:ATP binding"/>
    <property type="evidence" value="ECO:0007669"/>
    <property type="project" value="InterPro"/>
</dbReference>
<dbReference type="VEuPathDB" id="FungiDB:BO78DRAFT_301772"/>
<sequence>KPDEKQRSSWTKEPPTDLVKPVENSESGQYALLVRNVKCYSGRKNHEIYSIVVQSGHLKRVLAGVMRGYPGLTMGLQRIELTRPFKPFVYRWEKFTEARDNESDETVKSHIDLLYNILEEELHDVISCKNDFIRNGVVTFDLLWTIFEPDHPIVSIVNVRQRAFRYDGGEIDMSAHVFVIHATFIDYDGNEFGHMPYHFYIPAFEGTKAIMSLPVFPLVYHHDQTTIREDLIARGKIWSEYKGHHYKEYEGLALAHSFMNRELKYNVKGRVIIDTEAYNTFNPDETHKVSSSLSGELTGDRLLIATPVLHGYSLKDKKWLKFFVDGVSDIVWNARAFDSLVLPHRHQNLKELILAFAQTQSKNLDVFDDVIQGKGRGVVMLLSGPPGVGKTLTAESIAEVMKVPLYVLSAGDLGTRVLRVEEYLKSVLRMVPKWGAVLLLDEADVFMQARNDNDLYRNEIVSVFLRLLEYYEGILFLTSNRAETIDPAFESRIHATIHYPDLDATSRRQIWSQLLGDSDKLGFSDAELDDMASLQLNGRQIKNVLKTASLVARHQEMPLGYGHVQTVLKLKASN</sequence>
<keyword evidence="4" id="KW-1185">Reference proteome</keyword>
<dbReference type="InterPro" id="IPR003593">
    <property type="entry name" value="AAA+_ATPase"/>
</dbReference>
<dbReference type="PANTHER" id="PTHR46411:SF3">
    <property type="entry name" value="AAA+ ATPASE DOMAIN-CONTAINING PROTEIN"/>
    <property type="match status" value="1"/>
</dbReference>
<proteinExistence type="predicted"/>
<evidence type="ECO:0000313" key="4">
    <source>
        <dbReference type="Proteomes" id="UP000248423"/>
    </source>
</evidence>
<feature type="non-terminal residue" evidence="3">
    <location>
        <position position="1"/>
    </location>
</feature>
<dbReference type="Pfam" id="PF00004">
    <property type="entry name" value="AAA"/>
    <property type="match status" value="1"/>
</dbReference>
<protein>
    <submittedName>
        <fullName evidence="3">P-loop containing nucleoside triphosphate hydrolase protein</fullName>
    </submittedName>
</protein>
<evidence type="ECO:0000256" key="1">
    <source>
        <dbReference type="SAM" id="MobiDB-lite"/>
    </source>
</evidence>
<accession>A0A319F296</accession>
<dbReference type="Gene3D" id="3.40.50.300">
    <property type="entry name" value="P-loop containing nucleotide triphosphate hydrolases"/>
    <property type="match status" value="1"/>
</dbReference>
<evidence type="ECO:0000259" key="2">
    <source>
        <dbReference type="SMART" id="SM00382"/>
    </source>
</evidence>
<dbReference type="SMART" id="SM00382">
    <property type="entry name" value="AAA"/>
    <property type="match status" value="1"/>
</dbReference>
<dbReference type="InterPro" id="IPR003959">
    <property type="entry name" value="ATPase_AAA_core"/>
</dbReference>
<dbReference type="EMBL" id="KZ826316">
    <property type="protein sequence ID" value="PYI11954.1"/>
    <property type="molecule type" value="Genomic_DNA"/>
</dbReference>